<evidence type="ECO:0000313" key="1">
    <source>
        <dbReference type="EMBL" id="UYG50640.1"/>
    </source>
</evidence>
<organism evidence="1 2">
    <name type="scientific">Comamonas endophytica</name>
    <dbReference type="NCBI Taxonomy" id="2949090"/>
    <lineage>
        <taxon>Bacteria</taxon>
        <taxon>Pseudomonadati</taxon>
        <taxon>Pseudomonadota</taxon>
        <taxon>Betaproteobacteria</taxon>
        <taxon>Burkholderiales</taxon>
        <taxon>Comamonadaceae</taxon>
        <taxon>Comamonas</taxon>
    </lineage>
</organism>
<accession>A0ABY6G7A8</accession>
<evidence type="ECO:0000313" key="2">
    <source>
        <dbReference type="Proteomes" id="UP001162800"/>
    </source>
</evidence>
<dbReference type="Proteomes" id="UP001162800">
    <property type="component" value="Chromosome"/>
</dbReference>
<evidence type="ECO:0008006" key="3">
    <source>
        <dbReference type="Google" id="ProtNLM"/>
    </source>
</evidence>
<dbReference type="EMBL" id="CP106881">
    <property type="protein sequence ID" value="UYG50640.1"/>
    <property type="molecule type" value="Genomic_DNA"/>
</dbReference>
<protein>
    <recommendedName>
        <fullName evidence="3">Outer membrane protein transport protein (OMPP1/FadL/TodX)</fullName>
    </recommendedName>
</protein>
<keyword evidence="2" id="KW-1185">Reference proteome</keyword>
<dbReference type="RefSeq" id="WP_231041738.1">
    <property type="nucleotide sequence ID" value="NZ_CP106881.1"/>
</dbReference>
<proteinExistence type="predicted"/>
<gene>
    <name evidence="1" type="ORF">M9799_11100</name>
</gene>
<sequence length="146" mass="15933">MLPGDRWSMDLQADEHVEATLALRLAPALQAGATLALPRAGGMLHDRIHARAAMAWVGWELQPGWTLSAGWQHAGGRPAERPPVWSHAASPRPGVALQWNPGAGTTLALRGFAAYDKRTGGSHHCTTAQPFAVKRWQLKMKLKFQF</sequence>
<reference evidence="1" key="1">
    <citation type="submission" date="2022-09" db="EMBL/GenBank/DDBJ databases">
        <title>The complete genome of Acidovorax sp. 5MLIR.</title>
        <authorList>
            <person name="Liu L."/>
            <person name="Yue J."/>
            <person name="Yang F."/>
            <person name="Yuan J."/>
            <person name="Li L."/>
        </authorList>
    </citation>
    <scope>NUCLEOTIDE SEQUENCE</scope>
    <source>
        <strain evidence="1">5MLIR</strain>
    </source>
</reference>
<name>A0ABY6G7A8_9BURK</name>